<name>A0A6H9GUS9_MICAE</name>
<protein>
    <submittedName>
        <fullName evidence="1">Uncharacterized protein</fullName>
    </submittedName>
</protein>
<dbReference type="EMBL" id="BJCI01000042">
    <property type="protein sequence ID" value="GCL50985.1"/>
    <property type="molecule type" value="Genomic_DNA"/>
</dbReference>
<evidence type="ECO:0000313" key="1">
    <source>
        <dbReference type="EMBL" id="GCL50985.1"/>
    </source>
</evidence>
<reference evidence="1 2" key="1">
    <citation type="submission" date="2019-02" db="EMBL/GenBank/DDBJ databases">
        <title>Draft genome sequence of Arthrospira platensis NIES-3804.</title>
        <authorList>
            <person name="Yamaguchi H."/>
            <person name="Suzuki S."/>
            <person name="Kawachi M."/>
        </authorList>
    </citation>
    <scope>NUCLEOTIDE SEQUENCE [LARGE SCALE GENOMIC DNA]</scope>
    <source>
        <strain evidence="1 2">NIES-3804</strain>
    </source>
</reference>
<accession>A0A6H9GUS9</accession>
<comment type="caution">
    <text evidence="1">The sequence shown here is derived from an EMBL/GenBank/DDBJ whole genome shotgun (WGS) entry which is preliminary data.</text>
</comment>
<dbReference type="AlphaFoldDB" id="A0A6H9GUS9"/>
<gene>
    <name evidence="1" type="ORF">NIES3804_25580</name>
</gene>
<proteinExistence type="predicted"/>
<sequence>MQEAKVKREEKYVYLTSLGNAIFILNSPDY</sequence>
<organism evidence="1 2">
    <name type="scientific">Microcystis aeruginosa NIES-3804</name>
    <dbReference type="NCBI Taxonomy" id="2517783"/>
    <lineage>
        <taxon>Bacteria</taxon>
        <taxon>Bacillati</taxon>
        <taxon>Cyanobacteriota</taxon>
        <taxon>Cyanophyceae</taxon>
        <taxon>Oscillatoriophycideae</taxon>
        <taxon>Chroococcales</taxon>
        <taxon>Microcystaceae</taxon>
        <taxon>Microcystis</taxon>
    </lineage>
</organism>
<evidence type="ECO:0000313" key="2">
    <source>
        <dbReference type="Proteomes" id="UP000435041"/>
    </source>
</evidence>
<dbReference type="Proteomes" id="UP000435041">
    <property type="component" value="Unassembled WGS sequence"/>
</dbReference>